<keyword evidence="2" id="KW-1185">Reference proteome</keyword>
<evidence type="ECO:0000313" key="2">
    <source>
        <dbReference type="Proteomes" id="UP001281761"/>
    </source>
</evidence>
<proteinExistence type="predicted"/>
<organism evidence="1 2">
    <name type="scientific">Blattamonas nauphoetae</name>
    <dbReference type="NCBI Taxonomy" id="2049346"/>
    <lineage>
        <taxon>Eukaryota</taxon>
        <taxon>Metamonada</taxon>
        <taxon>Preaxostyla</taxon>
        <taxon>Oxymonadida</taxon>
        <taxon>Blattamonas</taxon>
    </lineage>
</organism>
<sequence length="328" mass="36932">MSFDEKSAVYCSLVALVKAEYPFNIALQDRAVRFLENLKPKFLYEKDLAAKLVTDLVPSSAGSPSGFVESILTLLSCPHSTVVAAALSFLYRTAQRWRKVDSFLNQERTLLTNLVETDLIPTVFATVQPHTLPIAGNEKIISRLTKIIASFAKLTLPSSPRNLRITAAIDIFNHREMIFQKVVVPSSQFVTFLISNRFILNGDLFDSFMSLLLNHIQICPFHRPTLEFVLASPIAMAFSSCLSFIENDGDLWTTLLNINSSLREWKRKSAEVAQSAKRMIQALFSEGFEDTLEQSMKRDKNGYYGGHVVKNCHFFSQLLGSNVEFTED</sequence>
<protein>
    <submittedName>
        <fullName evidence="1">Uncharacterized protein</fullName>
    </submittedName>
</protein>
<comment type="caution">
    <text evidence="1">The sequence shown here is derived from an EMBL/GenBank/DDBJ whole genome shotgun (WGS) entry which is preliminary data.</text>
</comment>
<reference evidence="1 2" key="1">
    <citation type="journal article" date="2022" name="bioRxiv">
        <title>Genomics of Preaxostyla Flagellates Illuminates Evolutionary Transitions and the Path Towards Mitochondrial Loss.</title>
        <authorList>
            <person name="Novak L.V.F."/>
            <person name="Treitli S.C."/>
            <person name="Pyrih J."/>
            <person name="Halakuc P."/>
            <person name="Pipaliya S.V."/>
            <person name="Vacek V."/>
            <person name="Brzon O."/>
            <person name="Soukal P."/>
            <person name="Eme L."/>
            <person name="Dacks J.B."/>
            <person name="Karnkowska A."/>
            <person name="Elias M."/>
            <person name="Hampl V."/>
        </authorList>
    </citation>
    <scope>NUCLEOTIDE SEQUENCE [LARGE SCALE GENOMIC DNA]</scope>
    <source>
        <strain evidence="1">NAU3</strain>
        <tissue evidence="1">Gut</tissue>
    </source>
</reference>
<name>A0ABQ9XFQ8_9EUKA</name>
<dbReference type="Proteomes" id="UP001281761">
    <property type="component" value="Unassembled WGS sequence"/>
</dbReference>
<evidence type="ECO:0000313" key="1">
    <source>
        <dbReference type="EMBL" id="KAK2950177.1"/>
    </source>
</evidence>
<gene>
    <name evidence="1" type="ORF">BLNAU_14863</name>
</gene>
<dbReference type="EMBL" id="JARBJD010000141">
    <property type="protein sequence ID" value="KAK2950177.1"/>
    <property type="molecule type" value="Genomic_DNA"/>
</dbReference>
<accession>A0ABQ9XFQ8</accession>